<dbReference type="InterPro" id="IPR012577">
    <property type="entry name" value="NIPSNAP"/>
</dbReference>
<dbReference type="Gene3D" id="3.30.70.100">
    <property type="match status" value="1"/>
</dbReference>
<dbReference type="InterPro" id="IPR011008">
    <property type="entry name" value="Dimeric_a/b-barrel"/>
</dbReference>
<protein>
    <submittedName>
        <fullName evidence="2">NIPSNAP family protein</fullName>
    </submittedName>
</protein>
<sequence>MIHELRIYHCVPGRLPALLKRFETITLKLWEKHGIRQAGFWTVLVGSSNQDLYYLLEWESLAEREQKWNTFATDPEWLTARAKTEEDGQIVASVENLLLAPTAFSAVK</sequence>
<accession>A0ABS1TZV6</accession>
<evidence type="ECO:0000313" key="3">
    <source>
        <dbReference type="Proteomes" id="UP000660885"/>
    </source>
</evidence>
<evidence type="ECO:0000259" key="1">
    <source>
        <dbReference type="Pfam" id="PF07978"/>
    </source>
</evidence>
<name>A0ABS1TZV6_9PROT</name>
<organism evidence="2 3">
    <name type="scientific">Belnapia arida</name>
    <dbReference type="NCBI Taxonomy" id="2804533"/>
    <lineage>
        <taxon>Bacteria</taxon>
        <taxon>Pseudomonadati</taxon>
        <taxon>Pseudomonadota</taxon>
        <taxon>Alphaproteobacteria</taxon>
        <taxon>Acetobacterales</taxon>
        <taxon>Roseomonadaceae</taxon>
        <taxon>Belnapia</taxon>
    </lineage>
</organism>
<proteinExistence type="predicted"/>
<reference evidence="2 3" key="1">
    <citation type="submission" date="2021-01" db="EMBL/GenBank/DDBJ databases">
        <title>Belnapia mucosa sp. nov. and Belnapia arida sp. nov., isolated from the Tabernas Desert (Almeria, Spain).</title>
        <authorList>
            <person name="Molina-Menor E."/>
            <person name="Vidal-Verdu A."/>
            <person name="Calonge A."/>
            <person name="Satari L."/>
            <person name="Pereto J."/>
            <person name="Porcar M."/>
        </authorList>
    </citation>
    <scope>NUCLEOTIDE SEQUENCE [LARGE SCALE GENOMIC DNA]</scope>
    <source>
        <strain evidence="2 3">T18</strain>
    </source>
</reference>
<feature type="domain" description="NIPSNAP" evidence="1">
    <location>
        <begin position="4"/>
        <end position="105"/>
    </location>
</feature>
<keyword evidence="3" id="KW-1185">Reference proteome</keyword>
<dbReference type="Proteomes" id="UP000660885">
    <property type="component" value="Unassembled WGS sequence"/>
</dbReference>
<dbReference type="SUPFAM" id="SSF54909">
    <property type="entry name" value="Dimeric alpha+beta barrel"/>
    <property type="match status" value="1"/>
</dbReference>
<dbReference type="Pfam" id="PF07978">
    <property type="entry name" value="NIPSNAP"/>
    <property type="match status" value="1"/>
</dbReference>
<dbReference type="EMBL" id="JAETWB010000001">
    <property type="protein sequence ID" value="MBL6077259.1"/>
    <property type="molecule type" value="Genomic_DNA"/>
</dbReference>
<comment type="caution">
    <text evidence="2">The sequence shown here is derived from an EMBL/GenBank/DDBJ whole genome shotgun (WGS) entry which is preliminary data.</text>
</comment>
<dbReference type="RefSeq" id="WP_043363629.1">
    <property type="nucleotide sequence ID" value="NZ_JAETWB010000001.1"/>
</dbReference>
<gene>
    <name evidence="2" type="ORF">JMJ56_04515</name>
</gene>
<evidence type="ECO:0000313" key="2">
    <source>
        <dbReference type="EMBL" id="MBL6077259.1"/>
    </source>
</evidence>